<dbReference type="EC" id="3.1.-.-" evidence="6"/>
<gene>
    <name evidence="6" type="primary">vapC</name>
    <name evidence="8" type="ORF">ENT17_12280</name>
</gene>
<dbReference type="InterPro" id="IPR044153">
    <property type="entry name" value="PIN_Pae0151-like"/>
</dbReference>
<dbReference type="InterPro" id="IPR022907">
    <property type="entry name" value="VapC_family"/>
</dbReference>
<dbReference type="InterPro" id="IPR002716">
    <property type="entry name" value="PIN_dom"/>
</dbReference>
<evidence type="ECO:0000256" key="3">
    <source>
        <dbReference type="ARBA" id="ARBA00022723"/>
    </source>
</evidence>
<reference evidence="8" key="1">
    <citation type="journal article" date="2020" name="mSystems">
        <title>Genome- and Community-Level Interaction Insights into Carbon Utilization and Element Cycling Functions of Hydrothermarchaeota in Hydrothermal Sediment.</title>
        <authorList>
            <person name="Zhou Z."/>
            <person name="Liu Y."/>
            <person name="Xu W."/>
            <person name="Pan J."/>
            <person name="Luo Z.H."/>
            <person name="Li M."/>
        </authorList>
    </citation>
    <scope>NUCLEOTIDE SEQUENCE [LARGE SCALE GENOMIC DNA]</scope>
    <source>
        <strain evidence="8">SpSt-556</strain>
    </source>
</reference>
<evidence type="ECO:0000256" key="4">
    <source>
        <dbReference type="ARBA" id="ARBA00022801"/>
    </source>
</evidence>
<dbReference type="EMBL" id="DSXR01000127">
    <property type="protein sequence ID" value="HGS88374.1"/>
    <property type="molecule type" value="Genomic_DNA"/>
</dbReference>
<keyword evidence="3 6" id="KW-0479">Metal-binding</keyword>
<evidence type="ECO:0000256" key="2">
    <source>
        <dbReference type="ARBA" id="ARBA00022722"/>
    </source>
</evidence>
<evidence type="ECO:0000256" key="5">
    <source>
        <dbReference type="ARBA" id="ARBA00022842"/>
    </source>
</evidence>
<dbReference type="GO" id="GO:0016787">
    <property type="term" value="F:hydrolase activity"/>
    <property type="evidence" value="ECO:0007669"/>
    <property type="project" value="UniProtKB-KW"/>
</dbReference>
<feature type="domain" description="PIN" evidence="7">
    <location>
        <begin position="3"/>
        <end position="126"/>
    </location>
</feature>
<keyword evidence="1 6" id="KW-1277">Toxin-antitoxin system</keyword>
<dbReference type="InterPro" id="IPR029060">
    <property type="entry name" value="PIN-like_dom_sf"/>
</dbReference>
<keyword evidence="5 6" id="KW-0460">Magnesium</keyword>
<comment type="caution">
    <text evidence="8">The sequence shown here is derived from an EMBL/GenBank/DDBJ whole genome shotgun (WGS) entry which is preliminary data.</text>
</comment>
<dbReference type="PANTHER" id="PTHR35901:SF1">
    <property type="entry name" value="EXONUCLEASE VAPC9"/>
    <property type="match status" value="1"/>
</dbReference>
<comment type="similarity">
    <text evidence="6">Belongs to the PINc/VapC protein family.</text>
</comment>
<name>A0A7C4QAF1_9CHLR</name>
<protein>
    <recommendedName>
        <fullName evidence="6">Ribonuclease VapC</fullName>
        <shortName evidence="6">RNase VapC</shortName>
        <ecNumber evidence="6">3.1.-.-</ecNumber>
    </recommendedName>
    <alternativeName>
        <fullName evidence="6">Toxin VapC</fullName>
    </alternativeName>
</protein>
<evidence type="ECO:0000256" key="1">
    <source>
        <dbReference type="ARBA" id="ARBA00022649"/>
    </source>
</evidence>
<feature type="binding site" evidence="6">
    <location>
        <position position="6"/>
    </location>
    <ligand>
        <name>Mg(2+)</name>
        <dbReference type="ChEBI" id="CHEBI:18420"/>
    </ligand>
</feature>
<dbReference type="Gene3D" id="3.40.50.1010">
    <property type="entry name" value="5'-nuclease"/>
    <property type="match status" value="1"/>
</dbReference>
<dbReference type="CDD" id="cd09873">
    <property type="entry name" value="PIN_Pae0151-like"/>
    <property type="match status" value="1"/>
</dbReference>
<dbReference type="Pfam" id="PF01850">
    <property type="entry name" value="PIN"/>
    <property type="match status" value="1"/>
</dbReference>
<evidence type="ECO:0000313" key="8">
    <source>
        <dbReference type="EMBL" id="HGS88374.1"/>
    </source>
</evidence>
<keyword evidence="4 6" id="KW-0378">Hydrolase</keyword>
<sequence length="143" mass="15791">MGVVVDASVVVNVLLTQDYSVQAERCLDDWKSSGEVLYAPAHWYAEVVSALRFAVFKRKLAPEDADLLVDILLEMGVRVVEPTPALLKSSLRWAERLGQSKAYDAQYAAVAEQYGAELWSADQRLVNALQAQGAGWAHWIGEV</sequence>
<comment type="cofactor">
    <cofactor evidence="6">
        <name>Mg(2+)</name>
        <dbReference type="ChEBI" id="CHEBI:18420"/>
    </cofactor>
</comment>
<proteinExistence type="inferred from homology"/>
<comment type="function">
    <text evidence="6">Toxic component of a toxin-antitoxin (TA) system. An RNase.</text>
</comment>
<dbReference type="GO" id="GO:0090729">
    <property type="term" value="F:toxin activity"/>
    <property type="evidence" value="ECO:0007669"/>
    <property type="project" value="UniProtKB-KW"/>
</dbReference>
<dbReference type="SUPFAM" id="SSF88723">
    <property type="entry name" value="PIN domain-like"/>
    <property type="match status" value="1"/>
</dbReference>
<keyword evidence="6" id="KW-0800">Toxin</keyword>
<accession>A0A7C4QAF1</accession>
<organism evidence="8">
    <name type="scientific">Bellilinea caldifistulae</name>
    <dbReference type="NCBI Taxonomy" id="360411"/>
    <lineage>
        <taxon>Bacteria</taxon>
        <taxon>Bacillati</taxon>
        <taxon>Chloroflexota</taxon>
        <taxon>Anaerolineae</taxon>
        <taxon>Anaerolineales</taxon>
        <taxon>Anaerolineaceae</taxon>
        <taxon>Bellilinea</taxon>
    </lineage>
</organism>
<dbReference type="GO" id="GO:0004540">
    <property type="term" value="F:RNA nuclease activity"/>
    <property type="evidence" value="ECO:0007669"/>
    <property type="project" value="InterPro"/>
</dbReference>
<evidence type="ECO:0000259" key="7">
    <source>
        <dbReference type="Pfam" id="PF01850"/>
    </source>
</evidence>
<dbReference type="InterPro" id="IPR051619">
    <property type="entry name" value="TypeII_TA_RNase_PINc/VapC"/>
</dbReference>
<feature type="binding site" evidence="6">
    <location>
        <position position="104"/>
    </location>
    <ligand>
        <name>Mg(2+)</name>
        <dbReference type="ChEBI" id="CHEBI:18420"/>
    </ligand>
</feature>
<keyword evidence="2 6" id="KW-0540">Nuclease</keyword>
<dbReference type="AlphaFoldDB" id="A0A7C4QAF1"/>
<dbReference type="GO" id="GO:0000287">
    <property type="term" value="F:magnesium ion binding"/>
    <property type="evidence" value="ECO:0007669"/>
    <property type="project" value="UniProtKB-UniRule"/>
</dbReference>
<evidence type="ECO:0000256" key="6">
    <source>
        <dbReference type="HAMAP-Rule" id="MF_00265"/>
    </source>
</evidence>
<dbReference type="PANTHER" id="PTHR35901">
    <property type="entry name" value="RIBONUCLEASE VAPC3"/>
    <property type="match status" value="1"/>
</dbReference>
<dbReference type="HAMAP" id="MF_00265">
    <property type="entry name" value="VapC_Nob1"/>
    <property type="match status" value="1"/>
</dbReference>